<feature type="region of interest" description="Disordered" evidence="23">
    <location>
        <begin position="767"/>
        <end position="795"/>
    </location>
</feature>
<feature type="region of interest" description="Disordered" evidence="23">
    <location>
        <begin position="1745"/>
        <end position="1764"/>
    </location>
</feature>
<dbReference type="Gene3D" id="1.10.418.10">
    <property type="entry name" value="Calponin-like domain"/>
    <property type="match status" value="1"/>
</dbReference>
<evidence type="ECO:0000256" key="19">
    <source>
        <dbReference type="ARBA" id="ARBA00023242"/>
    </source>
</evidence>
<feature type="region of interest" description="Disordered" evidence="23">
    <location>
        <begin position="1094"/>
        <end position="1212"/>
    </location>
</feature>
<dbReference type="InterPro" id="IPR036188">
    <property type="entry name" value="FAD/NAD-bd_sf"/>
</dbReference>
<dbReference type="Pfam" id="PF00307">
    <property type="entry name" value="CH"/>
    <property type="match status" value="1"/>
</dbReference>
<evidence type="ECO:0000256" key="21">
    <source>
        <dbReference type="PROSITE-ProRule" id="PRU00125"/>
    </source>
</evidence>
<keyword evidence="12" id="KW-0521">NADP</keyword>
<dbReference type="PROSITE" id="PS50021">
    <property type="entry name" value="CH"/>
    <property type="match status" value="1"/>
</dbReference>
<comment type="subcellular location">
    <subcellularLocation>
        <location evidence="3">Cytoplasm</location>
        <location evidence="3">Cytoskeleton</location>
    </subcellularLocation>
    <subcellularLocation>
        <location evidence="2">Nucleus</location>
    </subcellularLocation>
</comment>
<evidence type="ECO:0000256" key="2">
    <source>
        <dbReference type="ARBA" id="ARBA00004123"/>
    </source>
</evidence>
<evidence type="ECO:0000313" key="27">
    <source>
        <dbReference type="Ensembl" id="ENSAMXP00005040824.1"/>
    </source>
</evidence>
<dbReference type="Gene3D" id="2.10.110.10">
    <property type="entry name" value="Cysteine Rich Protein"/>
    <property type="match status" value="1"/>
</dbReference>
<keyword evidence="18" id="KW-0206">Cytoskeleton</keyword>
<dbReference type="Pfam" id="PF25413">
    <property type="entry name" value="Rossman_Mical"/>
    <property type="match status" value="1"/>
</dbReference>
<dbReference type="PROSITE" id="PS51848">
    <property type="entry name" value="BMERB"/>
    <property type="match status" value="1"/>
</dbReference>
<feature type="region of interest" description="Disordered" evidence="23">
    <location>
        <begin position="1340"/>
        <end position="1387"/>
    </location>
</feature>
<feature type="compositionally biased region" description="Basic and acidic residues" evidence="23">
    <location>
        <begin position="674"/>
        <end position="684"/>
    </location>
</feature>
<keyword evidence="14" id="KW-0503">Monooxygenase</keyword>
<dbReference type="SMART" id="SM00132">
    <property type="entry name" value="LIM"/>
    <property type="match status" value="1"/>
</dbReference>
<dbReference type="GO" id="GO:0046872">
    <property type="term" value="F:metal ion binding"/>
    <property type="evidence" value="ECO:0007669"/>
    <property type="project" value="UniProtKB-KW"/>
</dbReference>
<evidence type="ECO:0000256" key="7">
    <source>
        <dbReference type="ARBA" id="ARBA00022490"/>
    </source>
</evidence>
<dbReference type="InterPro" id="IPR036872">
    <property type="entry name" value="CH_dom_sf"/>
</dbReference>
<feature type="compositionally biased region" description="Basic and acidic residues" evidence="23">
    <location>
        <begin position="1027"/>
        <end position="1038"/>
    </location>
</feature>
<feature type="region of interest" description="Disordered" evidence="23">
    <location>
        <begin position="1292"/>
        <end position="1328"/>
    </location>
</feature>
<evidence type="ECO:0000259" key="26">
    <source>
        <dbReference type="PROSITE" id="PS51848"/>
    </source>
</evidence>
<feature type="compositionally biased region" description="Basic and acidic residues" evidence="23">
    <location>
        <begin position="1181"/>
        <end position="1190"/>
    </location>
</feature>
<comment type="cofactor">
    <cofactor evidence="1">
        <name>FAD</name>
        <dbReference type="ChEBI" id="CHEBI:57692"/>
    </cofactor>
</comment>
<accession>A0A8B9KS59</accession>
<comment type="catalytic activity">
    <reaction evidence="20">
        <text>L-methionyl-[F-actin] + NADPH + O2 + H(+) = L-methionyl-(R)-S-oxide-[F-actin] + NADP(+) + H2O</text>
        <dbReference type="Rhea" id="RHEA:51308"/>
        <dbReference type="Rhea" id="RHEA-COMP:12953"/>
        <dbReference type="Rhea" id="RHEA-COMP:12956"/>
        <dbReference type="ChEBI" id="CHEBI:15377"/>
        <dbReference type="ChEBI" id="CHEBI:15378"/>
        <dbReference type="ChEBI" id="CHEBI:15379"/>
        <dbReference type="ChEBI" id="CHEBI:16044"/>
        <dbReference type="ChEBI" id="CHEBI:45764"/>
        <dbReference type="ChEBI" id="CHEBI:57783"/>
        <dbReference type="ChEBI" id="CHEBI:58349"/>
        <dbReference type="EC" id="1.14.13.225"/>
    </reaction>
</comment>
<dbReference type="SMART" id="SM01203">
    <property type="entry name" value="DUF3585"/>
    <property type="match status" value="1"/>
</dbReference>
<evidence type="ECO:0000256" key="4">
    <source>
        <dbReference type="ARBA" id="ARBA00008223"/>
    </source>
</evidence>
<feature type="compositionally biased region" description="Basic and acidic residues" evidence="23">
    <location>
        <begin position="1417"/>
        <end position="1427"/>
    </location>
</feature>
<dbReference type="FunFam" id="1.10.418.10:FF:000026">
    <property type="entry name" value="protein-methionine sulfoxide oxidase MICAL3 isoform X1"/>
    <property type="match status" value="1"/>
</dbReference>
<dbReference type="CDD" id="cd09439">
    <property type="entry name" value="LIM_Mical"/>
    <property type="match status" value="1"/>
</dbReference>
<evidence type="ECO:0000256" key="13">
    <source>
        <dbReference type="ARBA" id="ARBA00023002"/>
    </source>
</evidence>
<dbReference type="PANTHER" id="PTHR23167:SF51">
    <property type="entry name" value="[F-ACTIN]-MONOOXYGENASE MICAL3"/>
    <property type="match status" value="1"/>
</dbReference>
<dbReference type="FunFam" id="2.10.110.10:FF:000043">
    <property type="entry name" value="protein-methionine sulfoxide oxidase MICAL3 isoform X2"/>
    <property type="match status" value="1"/>
</dbReference>
<feature type="region of interest" description="Disordered" evidence="23">
    <location>
        <begin position="1769"/>
        <end position="1911"/>
    </location>
</feature>
<dbReference type="InterPro" id="IPR001715">
    <property type="entry name" value="CH_dom"/>
</dbReference>
<evidence type="ECO:0000256" key="5">
    <source>
        <dbReference type="ARBA" id="ARBA00012709"/>
    </source>
</evidence>
<feature type="region of interest" description="Disordered" evidence="23">
    <location>
        <begin position="1651"/>
        <end position="1683"/>
    </location>
</feature>
<feature type="compositionally biased region" description="Polar residues" evidence="23">
    <location>
        <begin position="1501"/>
        <end position="1517"/>
    </location>
</feature>
<evidence type="ECO:0000259" key="25">
    <source>
        <dbReference type="PROSITE" id="PS50023"/>
    </source>
</evidence>
<dbReference type="GO" id="GO:0003779">
    <property type="term" value="F:actin binding"/>
    <property type="evidence" value="ECO:0007669"/>
    <property type="project" value="UniProtKB-KW"/>
</dbReference>
<evidence type="ECO:0000256" key="15">
    <source>
        <dbReference type="ARBA" id="ARBA00023038"/>
    </source>
</evidence>
<dbReference type="CDD" id="cd21251">
    <property type="entry name" value="CH_MICAL3"/>
    <property type="match status" value="1"/>
</dbReference>
<dbReference type="GO" id="GO:0120501">
    <property type="term" value="F:F-actin monooxygenase activity"/>
    <property type="evidence" value="ECO:0007669"/>
    <property type="project" value="UniProtKB-EC"/>
</dbReference>
<feature type="compositionally biased region" description="Basic and acidic residues" evidence="23">
    <location>
        <begin position="1788"/>
        <end position="1798"/>
    </location>
</feature>
<evidence type="ECO:0000256" key="20">
    <source>
        <dbReference type="ARBA" id="ARBA00049522"/>
    </source>
</evidence>
<evidence type="ECO:0000256" key="11">
    <source>
        <dbReference type="ARBA" id="ARBA00022833"/>
    </source>
</evidence>
<feature type="compositionally biased region" description="Polar residues" evidence="23">
    <location>
        <begin position="1663"/>
        <end position="1677"/>
    </location>
</feature>
<keyword evidence="16 22" id="KW-0175">Coiled coil</keyword>
<dbReference type="Pfam" id="PF01494">
    <property type="entry name" value="FAD_binding_3"/>
    <property type="match status" value="1"/>
</dbReference>
<feature type="compositionally biased region" description="Low complexity" evidence="23">
    <location>
        <begin position="1100"/>
        <end position="1111"/>
    </location>
</feature>
<feature type="compositionally biased region" description="Acidic residues" evidence="23">
    <location>
        <begin position="1166"/>
        <end position="1180"/>
    </location>
</feature>
<dbReference type="InterPro" id="IPR001781">
    <property type="entry name" value="Znf_LIM"/>
</dbReference>
<feature type="compositionally biased region" description="Low complexity" evidence="23">
    <location>
        <begin position="1808"/>
        <end position="1823"/>
    </location>
</feature>
<feature type="compositionally biased region" description="Polar residues" evidence="23">
    <location>
        <begin position="1597"/>
        <end position="1610"/>
    </location>
</feature>
<feature type="compositionally biased region" description="Acidic residues" evidence="23">
    <location>
        <begin position="987"/>
        <end position="997"/>
    </location>
</feature>
<dbReference type="PANTHER" id="PTHR23167">
    <property type="entry name" value="CALPONIN HOMOLOGY DOMAIN-CONTAINING PROTEIN DDB_G0272472-RELATED"/>
    <property type="match status" value="1"/>
</dbReference>
<feature type="compositionally biased region" description="Basic and acidic residues" evidence="23">
    <location>
        <begin position="1550"/>
        <end position="1584"/>
    </location>
</feature>
<dbReference type="GO" id="GO:0005634">
    <property type="term" value="C:nucleus"/>
    <property type="evidence" value="ECO:0007669"/>
    <property type="project" value="UniProtKB-SubCell"/>
</dbReference>
<dbReference type="InterPro" id="IPR050540">
    <property type="entry name" value="F-actin_Monoox_Mical"/>
</dbReference>
<dbReference type="PRINTS" id="PR00420">
    <property type="entry name" value="RNGMNOXGNASE"/>
</dbReference>
<keyword evidence="8" id="KW-0285">Flavoprotein</keyword>
<feature type="compositionally biased region" description="Low complexity" evidence="23">
    <location>
        <begin position="1486"/>
        <end position="1500"/>
    </location>
</feature>
<name>A0A8B9KS59_ASTMX</name>
<dbReference type="Ensembl" id="ENSAMXT00005044456.1">
    <property type="protein sequence ID" value="ENSAMXP00005040824.1"/>
    <property type="gene ID" value="ENSAMXG00005017010.1"/>
</dbReference>
<dbReference type="EC" id="1.14.13.225" evidence="5"/>
<dbReference type="SUPFAM" id="SSF47576">
    <property type="entry name" value="Calponin-homology domain, CH-domain"/>
    <property type="match status" value="1"/>
</dbReference>
<feature type="region of interest" description="Disordered" evidence="23">
    <location>
        <begin position="1411"/>
        <end position="1636"/>
    </location>
</feature>
<feature type="compositionally biased region" description="Acidic residues" evidence="23">
    <location>
        <begin position="1039"/>
        <end position="1065"/>
    </location>
</feature>
<evidence type="ECO:0000256" key="9">
    <source>
        <dbReference type="ARBA" id="ARBA00022723"/>
    </source>
</evidence>
<comment type="similarity">
    <text evidence="4">Belongs to the Mical family.</text>
</comment>
<reference evidence="27" key="1">
    <citation type="submission" date="2025-08" db="UniProtKB">
        <authorList>
            <consortium name="Ensembl"/>
        </authorList>
    </citation>
    <scope>IDENTIFICATION</scope>
</reference>
<feature type="domain" description="LIM zinc-binding" evidence="25">
    <location>
        <begin position="807"/>
        <end position="869"/>
    </location>
</feature>
<dbReference type="GO" id="GO:0006887">
    <property type="term" value="P:exocytosis"/>
    <property type="evidence" value="ECO:0007669"/>
    <property type="project" value="UniProtKB-KW"/>
</dbReference>
<feature type="compositionally biased region" description="Basic and acidic residues" evidence="23">
    <location>
        <begin position="1112"/>
        <end position="1123"/>
    </location>
</feature>
<dbReference type="InterPro" id="IPR022735">
    <property type="entry name" value="bMERB_dom"/>
</dbReference>
<keyword evidence="9 21" id="KW-0479">Metal-binding</keyword>
<evidence type="ECO:0000256" key="8">
    <source>
        <dbReference type="ARBA" id="ARBA00022630"/>
    </source>
</evidence>
<dbReference type="SMART" id="SM00033">
    <property type="entry name" value="CH"/>
    <property type="match status" value="1"/>
</dbReference>
<feature type="compositionally biased region" description="Basic and acidic residues" evidence="23">
    <location>
        <begin position="1624"/>
        <end position="1636"/>
    </location>
</feature>
<keyword evidence="10" id="KW-0274">FAD</keyword>
<keyword evidence="11 21" id="KW-0862">Zinc</keyword>
<dbReference type="SUPFAM" id="SSF57716">
    <property type="entry name" value="Glucocorticoid receptor-like (DNA-binding domain)"/>
    <property type="match status" value="2"/>
</dbReference>
<feature type="coiled-coil region" evidence="22">
    <location>
        <begin position="1964"/>
        <end position="2017"/>
    </location>
</feature>
<feature type="compositionally biased region" description="Basic and acidic residues" evidence="23">
    <location>
        <begin position="1199"/>
        <end position="1212"/>
    </location>
</feature>
<dbReference type="Pfam" id="PF00412">
    <property type="entry name" value="LIM"/>
    <property type="match status" value="1"/>
</dbReference>
<keyword evidence="19" id="KW-0539">Nucleus</keyword>
<protein>
    <recommendedName>
        <fullName evidence="5">F-actin monooxygenase</fullName>
        <ecNumber evidence="5">1.14.13.225</ecNumber>
    </recommendedName>
</protein>
<dbReference type="GO" id="GO:0071949">
    <property type="term" value="F:FAD binding"/>
    <property type="evidence" value="ECO:0007669"/>
    <property type="project" value="InterPro"/>
</dbReference>
<feature type="compositionally biased region" description="Pro residues" evidence="23">
    <location>
        <begin position="1519"/>
        <end position="1529"/>
    </location>
</feature>
<evidence type="ECO:0000256" key="18">
    <source>
        <dbReference type="ARBA" id="ARBA00023212"/>
    </source>
</evidence>
<proteinExistence type="inferred from homology"/>
<feature type="region of interest" description="Disordered" evidence="23">
    <location>
        <begin position="663"/>
        <end position="725"/>
    </location>
</feature>
<feature type="compositionally biased region" description="Low complexity" evidence="23">
    <location>
        <begin position="770"/>
        <end position="785"/>
    </location>
</feature>
<dbReference type="Gene3D" id="3.50.50.60">
    <property type="entry name" value="FAD/NAD(P)-binding domain"/>
    <property type="match status" value="1"/>
</dbReference>
<feature type="compositionally biased region" description="Polar residues" evidence="23">
    <location>
        <begin position="1342"/>
        <end position="1354"/>
    </location>
</feature>
<dbReference type="Proteomes" id="UP000694621">
    <property type="component" value="Unplaced"/>
</dbReference>
<organism evidence="27 28">
    <name type="scientific">Astyanax mexicanus</name>
    <name type="common">Blind cave fish</name>
    <name type="synonym">Astyanax fasciatus mexicanus</name>
    <dbReference type="NCBI Taxonomy" id="7994"/>
    <lineage>
        <taxon>Eukaryota</taxon>
        <taxon>Metazoa</taxon>
        <taxon>Chordata</taxon>
        <taxon>Craniata</taxon>
        <taxon>Vertebrata</taxon>
        <taxon>Euteleostomi</taxon>
        <taxon>Actinopterygii</taxon>
        <taxon>Neopterygii</taxon>
        <taxon>Teleostei</taxon>
        <taxon>Ostariophysi</taxon>
        <taxon>Characiformes</taxon>
        <taxon>Characoidei</taxon>
        <taxon>Acestrorhamphidae</taxon>
        <taxon>Acestrorhamphinae</taxon>
        <taxon>Astyanax</taxon>
    </lineage>
</organism>
<keyword evidence="7" id="KW-0963">Cytoplasm</keyword>
<keyword evidence="6" id="KW-0268">Exocytosis</keyword>
<keyword evidence="13" id="KW-0560">Oxidoreductase</keyword>
<keyword evidence="17" id="KW-0009">Actin-binding</keyword>
<feature type="domain" description="BMERB" evidence="26">
    <location>
        <begin position="1980"/>
        <end position="2129"/>
    </location>
</feature>
<feature type="compositionally biased region" description="Basic residues" evidence="23">
    <location>
        <begin position="1824"/>
        <end position="1842"/>
    </location>
</feature>
<feature type="compositionally biased region" description="Acidic residues" evidence="23">
    <location>
        <begin position="1148"/>
        <end position="1157"/>
    </location>
</feature>
<evidence type="ECO:0000256" key="14">
    <source>
        <dbReference type="ARBA" id="ARBA00023033"/>
    </source>
</evidence>
<evidence type="ECO:0000256" key="3">
    <source>
        <dbReference type="ARBA" id="ARBA00004245"/>
    </source>
</evidence>
<dbReference type="PROSITE" id="PS00478">
    <property type="entry name" value="LIM_DOMAIN_1"/>
    <property type="match status" value="1"/>
</dbReference>
<feature type="domain" description="Calponin-homology (CH)" evidence="24">
    <location>
        <begin position="521"/>
        <end position="627"/>
    </location>
</feature>
<evidence type="ECO:0000313" key="28">
    <source>
        <dbReference type="Proteomes" id="UP000694621"/>
    </source>
</evidence>
<keyword evidence="15 21" id="KW-0440">LIM domain</keyword>
<dbReference type="GO" id="GO:0005856">
    <property type="term" value="C:cytoskeleton"/>
    <property type="evidence" value="ECO:0007669"/>
    <property type="project" value="UniProtKB-SubCell"/>
</dbReference>
<evidence type="ECO:0000256" key="6">
    <source>
        <dbReference type="ARBA" id="ARBA00022483"/>
    </source>
</evidence>
<feature type="compositionally biased region" description="Low complexity" evidence="23">
    <location>
        <begin position="1882"/>
        <end position="1891"/>
    </location>
</feature>
<dbReference type="InterPro" id="IPR057494">
    <property type="entry name" value="Rossman_Mical"/>
</dbReference>
<evidence type="ECO:0000256" key="12">
    <source>
        <dbReference type="ARBA" id="ARBA00022857"/>
    </source>
</evidence>
<dbReference type="Pfam" id="PF12130">
    <property type="entry name" value="bMERB_dom"/>
    <property type="match status" value="1"/>
</dbReference>
<dbReference type="SUPFAM" id="SSF51905">
    <property type="entry name" value="FAD/NAD(P)-binding domain"/>
    <property type="match status" value="1"/>
</dbReference>
<evidence type="ECO:0000256" key="10">
    <source>
        <dbReference type="ARBA" id="ARBA00022827"/>
    </source>
</evidence>
<dbReference type="InterPro" id="IPR002938">
    <property type="entry name" value="FAD-bd"/>
</dbReference>
<feature type="region of interest" description="Disordered" evidence="23">
    <location>
        <begin position="956"/>
        <end position="1072"/>
    </location>
</feature>
<sequence>MGDGGARAAGEGVNQSHVLFDRFVQATTCKGTLKAFQELCDFLELKPNEYRVFYHKLKSKLNYWKAKALWAKLDKRASHKEYKKGRACANSKCLIIGAGPCGLRTAIELAFLGAKVVLLEKRDAFSRNNVLHLWPFTIQDLRGLGAKKFYGKFCAGSIDHISIRQLQLMLLKMALLLGIEIHVNAEFKGLIEPPEDQENERIGWRAEVHPRTHPVNELEFDVIIGADGRRNTLSGFRRKEFRGKLAIAITANFINRNTTAEAKVEEISGVAFIFNQKFFQDLREATGIDLENIVYYKDDTHYFVMTAKKQSLLEKGVILHDYVDTEMLLSRANVDQAALLSYAREAADFSTNHQLPTLDFAINHYGQPDVAMFDFTCMYASENAALIRQRNGHQLLVALVGDSLLEPFWPMGTGIARGFLAALDSAWMVRSWAQGASALEVLAERESIYRLLPQTTPENVSKNYSHYTVDPTTRYPNISLHLLRPNQVRHLIDTGENREIRIDMENVVNSSTPKLTRNESIARSSKLLNWCQRQTEGYRGVSVSDLTTSWKSGLALCALIHRYRPDLIDFESLDEKDVEKNNQLAFDVSEKEFGISPIMTGKEMSVVVEPDKLSMVMYLTQFYEMFKDTVPPGENHNLSPEEKAALIASTKSPISFLSKLGQSINISRKRNPKDKKEKEMDGVGKRRKTSQAGQSEDEELQQGVGNERSTALTERRIDTTAAANNNKVKSMATQLLAKFEENAPAQSTGLKRQAIRSSDGLRSCPKKTILLSSSSPPSSSASSSPPLSPYTQGSLRKEFPQNIGGSDVCFFCRKRVYVMERLSAEGKFFHRSCFKCDYCGTTLRLSSYAFDVEDGKFYCKPHYCYRLSGQAQRKRPAPATAPLHSKEPQAPAVAPVTVDAPGRAAAAQAPAERRPSVPEVNGVGEPSLAKRLRGTPERIELENYRLSIIQREEELEEVPEETLAEHNLSSVLDKGTDVDDGSSSSESDMEEEDEELEPAGPSDLGGVPWKDAVEIHAKLKSGSDTGAGREDGEHREGEMEGEDEEDEEDEEEEEEEEEESSDEGEYCPWEWELQSGVWLENLTDEEETGTFKARNLKIDQVLLPVDPLLPQKDPKALEGDREGPSGSVSGSQPSLPSQATQPTSSTEPCEEEDDPDAEAGSPDIEPGTELDEEDIPSDAEAEARSQRVDDAEPLPVDTTKPESIEHVCRKEHVSASPREFIVDVILSPIQKPVTPVEENKEKPLPVLVKSPGTRFFSEPFLPEDIKQQMSTVPTSPTAPIVLTPEAKSPKSLVAVTSPIRSQPAPLPETVTPKSPIQPDPCACSPSSNPLSPICAQPLPCQEPSSPLSTGSPVRTQPVPAVTSTPLVKPIPLERKTPESLKTQDTIEETPVKKADIIEEFWMKSAEIRRSLGLTPLDRSRSIIEKSKVSTPEPISPKSQTPEDLSEEMKPTFTGRSVIRRLNITLEGQVISPVEPKSNGSDRRELSTSSGLGLNGSTMTSQTATSDSYNNSDSTMLTPPSSPPPPPPNEEPATLTKKPLVTWDNLCLNIDEPKVEQAPSKVEKAPSKVEKTPSKGEKTPLKVEKAPSNVEKAPSKIKTPTSPPQTKSATTPVPAPRTNPPVVMRTKDPNKPRREEVRKSFVECVEEIPFADDVEDTYDDRTPDTSAQDRFYTPPTSKVNRDRGPPLHLALAMENGKPNIPGALVSRAGKGPQHFSPEAKEIAEERMREREKSVKSQALKDAMAKQLNKMKEAESAKGAVAKVAWNVSEVTVKNKKRSSLPKASAVKALESKKQAEAPSDRFFTSPLNKSIDSSVTSSESSTGAKSKKRSSLFSPRKNKKEKKAKNESRLSGTEETPPKHKSLWKAVFSGYKKDKKKKDDKSCPSTPSSSTTADSGVKKASPMTRSSDLRLRRNLSFSEDSDLSCDDVLERSSQKSKADSVYVPHALAFKRSYASKKTYTEEELNAKLTRRVQKAARRQAKQEELKRLHRAQIIQRQLEQVEEKQRQLEERGVAVEKALRGEAGMGKKDDPKLMQEWFKLVQEKNALVRYESELMIFARELELEDRQSRLQQELRERMAVDDHLKTETELAEEKQILNEMLEVVEQRDSLVALLEEQRLREKEEDKDLEAVMLSKGFNLNWA</sequence>
<evidence type="ECO:0000256" key="16">
    <source>
        <dbReference type="ARBA" id="ARBA00023054"/>
    </source>
</evidence>
<evidence type="ECO:0000256" key="17">
    <source>
        <dbReference type="ARBA" id="ARBA00023203"/>
    </source>
</evidence>
<dbReference type="FunFam" id="3.50.50.60:FF:000004">
    <property type="entry name" value="protein-methionine sulfoxide oxidase MICAL2 isoform X1"/>
    <property type="match status" value="1"/>
</dbReference>
<feature type="compositionally biased region" description="Low complexity" evidence="23">
    <location>
        <begin position="1124"/>
        <end position="1147"/>
    </location>
</feature>
<dbReference type="PROSITE" id="PS50023">
    <property type="entry name" value="LIM_DOMAIN_2"/>
    <property type="match status" value="1"/>
</dbReference>
<evidence type="ECO:0000256" key="22">
    <source>
        <dbReference type="SAM" id="Coils"/>
    </source>
</evidence>
<evidence type="ECO:0000256" key="1">
    <source>
        <dbReference type="ARBA" id="ARBA00001974"/>
    </source>
</evidence>
<evidence type="ECO:0000256" key="23">
    <source>
        <dbReference type="SAM" id="MobiDB-lite"/>
    </source>
</evidence>
<feature type="compositionally biased region" description="Polar residues" evidence="23">
    <location>
        <begin position="703"/>
        <end position="712"/>
    </location>
</feature>
<feature type="region of interest" description="Disordered" evidence="23">
    <location>
        <begin position="902"/>
        <end position="931"/>
    </location>
</feature>
<evidence type="ECO:0000259" key="24">
    <source>
        <dbReference type="PROSITE" id="PS50021"/>
    </source>
</evidence>